<evidence type="ECO:0000259" key="6">
    <source>
        <dbReference type="Pfam" id="PF16889"/>
    </source>
</evidence>
<dbReference type="Pfam" id="PF07940">
    <property type="entry name" value="Hepar_II_III_C"/>
    <property type="match status" value="1"/>
</dbReference>
<evidence type="ECO:0000256" key="3">
    <source>
        <dbReference type="ARBA" id="ARBA00022764"/>
    </source>
</evidence>
<dbReference type="InterPro" id="IPR012480">
    <property type="entry name" value="Hepar_II_III_C"/>
</dbReference>
<dbReference type="Proteomes" id="UP000284366">
    <property type="component" value="Unassembled WGS sequence"/>
</dbReference>
<dbReference type="SUPFAM" id="SSF48230">
    <property type="entry name" value="Chondroitin AC/alginate lyase"/>
    <property type="match status" value="1"/>
</dbReference>
<keyword evidence="4 7" id="KW-0456">Lyase</keyword>
<comment type="caution">
    <text evidence="7">The sequence shown here is derived from an EMBL/GenBank/DDBJ whole genome shotgun (WGS) entry which is preliminary data.</text>
</comment>
<dbReference type="PROSITE" id="PS51257">
    <property type="entry name" value="PROKAR_LIPOPROTEIN"/>
    <property type="match status" value="1"/>
</dbReference>
<feature type="domain" description="Heparin-sulfate lyase N-terminal" evidence="6">
    <location>
        <begin position="49"/>
        <end position="410"/>
    </location>
</feature>
<dbReference type="PANTHER" id="PTHR39210:SF1">
    <property type="entry name" value="HEPARIN-SULFATE LYASE"/>
    <property type="match status" value="1"/>
</dbReference>
<name>A0A412YKN1_9BACE</name>
<dbReference type="Gene3D" id="1.50.10.100">
    <property type="entry name" value="Chondroitin AC/alginate lyase"/>
    <property type="match status" value="1"/>
</dbReference>
<evidence type="ECO:0000256" key="4">
    <source>
        <dbReference type="ARBA" id="ARBA00023239"/>
    </source>
</evidence>
<dbReference type="Gene3D" id="2.70.98.70">
    <property type="match status" value="1"/>
</dbReference>
<gene>
    <name evidence="7" type="ORF">DWW09_03555</name>
</gene>
<dbReference type="InterPro" id="IPR031680">
    <property type="entry name" value="Hepar_II_III_N"/>
</dbReference>
<dbReference type="InterPro" id="IPR054646">
    <property type="entry name" value="HepC"/>
</dbReference>
<protein>
    <submittedName>
        <fullName evidence="7">Heparitin sulfate lyase</fullName>
    </submittedName>
</protein>
<sequence length="741" mass="84088">MKNTLFICLFALFAFSGCVDDEEDFATGGNISPELTPENKENAELNAAVFEQLNLDYPGLEKVKQYYEAGENYLAASALLEYYRMRSNVENPNLSLIDVITTTAEKEKADYALEYCFASSNFVDKNGKPFSIKKDGVLDWTIVPSSVTSGEYQKQLHRHQWFIPQGKAYRETGDEKYVASWIEVYGDWIVQNPKPEAGPIDEGPWWQLQVAHRVSDQVQLLEYFKPASNFTPEWLTTFLTSFAEQADFLHDYPYTKSGNILITQANALTDAGILMPEFKRAQNWLDKGYEIYNAEIDNQFFSDGWHKEMSLQYHTDVMDSYYNMIAFYQTNNLASKISPDFIAKLRKPAEVLMHLTYPNYFRKAKNDSQDEKHPLPSFNDSWKEGKTRNVLLNNFKKYLTLFPDSEELRYMTTAVNGGSAQGVVPGNDMKLFDEAGYYIFRNGWQPESTVMIFSNNRSNDISPAMQVSSHNQPDNGTFELYINGRNFFPDSGVAAYSGDDIRTWFRGSDKHNTLTLKDMSRPEKEWKQNIEKAAGKLLTSQKSDNFEMISFENPSYSNLTHRRTVFFVKKQFFVLVDEAIGNASNPLYLSFNLCEGTDTEVVIDHGEVDSNNPASYSNGQNGAHTAFADGNNILVRTFADNNQAISMHSFNTPGAGEGDFTGRVSYVKDGGDYNNRPAYTIYSEKEADKNMRFITVILPVSGDTTTKKVEALFTDSGYSDNGGKLSVTIDDNETYNLEYIL</sequence>
<organism evidence="7 8">
    <name type="scientific">Bacteroides clarus</name>
    <dbReference type="NCBI Taxonomy" id="626929"/>
    <lineage>
        <taxon>Bacteria</taxon>
        <taxon>Pseudomonadati</taxon>
        <taxon>Bacteroidota</taxon>
        <taxon>Bacteroidia</taxon>
        <taxon>Bacteroidales</taxon>
        <taxon>Bacteroidaceae</taxon>
        <taxon>Bacteroides</taxon>
    </lineage>
</organism>
<dbReference type="GO" id="GO:0042597">
    <property type="term" value="C:periplasmic space"/>
    <property type="evidence" value="ECO:0007669"/>
    <property type="project" value="UniProtKB-SubCell"/>
</dbReference>
<dbReference type="PANTHER" id="PTHR39210">
    <property type="entry name" value="HEPARIN-SULFATE LYASE"/>
    <property type="match status" value="1"/>
</dbReference>
<evidence type="ECO:0000313" key="7">
    <source>
        <dbReference type="EMBL" id="RGV57971.1"/>
    </source>
</evidence>
<dbReference type="EMBL" id="QRZG01000004">
    <property type="protein sequence ID" value="RGV57971.1"/>
    <property type="molecule type" value="Genomic_DNA"/>
</dbReference>
<dbReference type="RefSeq" id="WP_118045861.1">
    <property type="nucleotide sequence ID" value="NZ_DBFNTI010000051.1"/>
</dbReference>
<dbReference type="InterPro" id="IPR008929">
    <property type="entry name" value="Chondroitin_lyas"/>
</dbReference>
<reference evidence="7 8" key="1">
    <citation type="submission" date="2018-08" db="EMBL/GenBank/DDBJ databases">
        <title>A genome reference for cultivated species of the human gut microbiota.</title>
        <authorList>
            <person name="Zou Y."/>
            <person name="Xue W."/>
            <person name="Luo G."/>
        </authorList>
    </citation>
    <scope>NUCLEOTIDE SEQUENCE [LARGE SCALE GENOMIC DNA]</scope>
    <source>
        <strain evidence="7 8">AF14-27</strain>
    </source>
</reference>
<feature type="domain" description="Heparinase II/III-like C-terminal" evidence="5">
    <location>
        <begin position="425"/>
        <end position="642"/>
    </location>
</feature>
<keyword evidence="3" id="KW-0574">Periplasm</keyword>
<dbReference type="GO" id="GO:0016829">
    <property type="term" value="F:lyase activity"/>
    <property type="evidence" value="ECO:0007669"/>
    <property type="project" value="UniProtKB-KW"/>
</dbReference>
<dbReference type="NCBIfam" id="NF045572">
    <property type="entry name" value="Hepsulflyase_bctds"/>
    <property type="match status" value="1"/>
</dbReference>
<proteinExistence type="predicted"/>
<evidence type="ECO:0000313" key="8">
    <source>
        <dbReference type="Proteomes" id="UP000284366"/>
    </source>
</evidence>
<dbReference type="AlphaFoldDB" id="A0A412YKN1"/>
<evidence type="ECO:0000256" key="1">
    <source>
        <dbReference type="ARBA" id="ARBA00004418"/>
    </source>
</evidence>
<dbReference type="Pfam" id="PF16889">
    <property type="entry name" value="Hepar_II_III_N"/>
    <property type="match status" value="1"/>
</dbReference>
<comment type="subcellular location">
    <subcellularLocation>
        <location evidence="1">Periplasm</location>
    </subcellularLocation>
</comment>
<keyword evidence="2" id="KW-0732">Signal</keyword>
<evidence type="ECO:0000259" key="5">
    <source>
        <dbReference type="Pfam" id="PF07940"/>
    </source>
</evidence>
<evidence type="ECO:0000256" key="2">
    <source>
        <dbReference type="ARBA" id="ARBA00022729"/>
    </source>
</evidence>
<accession>A0A412YKN1</accession>